<dbReference type="InterPro" id="IPR000182">
    <property type="entry name" value="GNAT_dom"/>
</dbReference>
<keyword evidence="1 3" id="KW-0808">Transferase</keyword>
<dbReference type="AlphaFoldDB" id="A0A1I7C9N2"/>
<protein>
    <submittedName>
        <fullName evidence="3">GNAT family N-acetyltransferase</fullName>
    </submittedName>
</protein>
<dbReference type="STRING" id="437900.GCA_001940335_01598"/>
<dbReference type="SUPFAM" id="SSF55729">
    <property type="entry name" value="Acyl-CoA N-acyltransferases (Nat)"/>
    <property type="match status" value="1"/>
</dbReference>
<gene>
    <name evidence="3" type="ORF">PMYSY11_1508</name>
</gene>
<reference evidence="3" key="1">
    <citation type="submission" date="2019-02" db="EMBL/GenBank/DDBJ databases">
        <authorList>
            <consortium name="Genoscope - CEA"/>
            <person name="William W."/>
        </authorList>
    </citation>
    <scope>NUCLEOTIDE SEQUENCE [LARGE SCALE GENOMIC DNA]</scope>
    <source>
        <strain evidence="3">YSy11</strain>
    </source>
</reference>
<dbReference type="GO" id="GO:0008080">
    <property type="term" value="F:N-acetyltransferase activity"/>
    <property type="evidence" value="ECO:0007669"/>
    <property type="project" value="TreeGrafter"/>
</dbReference>
<name>A0A1I7C9N2_9PSED</name>
<dbReference type="EMBL" id="LR215729">
    <property type="protein sequence ID" value="VEV96555.1"/>
    <property type="molecule type" value="Genomic_DNA"/>
</dbReference>
<organism evidence="3">
    <name type="scientific">Pseudomonas marincola</name>
    <dbReference type="NCBI Taxonomy" id="437900"/>
    <lineage>
        <taxon>Bacteria</taxon>
        <taxon>Pseudomonadati</taxon>
        <taxon>Pseudomonadota</taxon>
        <taxon>Gammaproteobacteria</taxon>
        <taxon>Pseudomonadales</taxon>
        <taxon>Pseudomonadaceae</taxon>
        <taxon>Pseudomonas</taxon>
    </lineage>
</organism>
<keyword evidence="2" id="KW-0012">Acyltransferase</keyword>
<evidence type="ECO:0000256" key="2">
    <source>
        <dbReference type="ARBA" id="ARBA00023315"/>
    </source>
</evidence>
<dbReference type="PANTHER" id="PTHR10545">
    <property type="entry name" value="DIAMINE N-ACETYLTRANSFERASE"/>
    <property type="match status" value="1"/>
</dbReference>
<dbReference type="PROSITE" id="PS51186">
    <property type="entry name" value="GNAT"/>
    <property type="match status" value="1"/>
</dbReference>
<evidence type="ECO:0000256" key="1">
    <source>
        <dbReference type="ARBA" id="ARBA00022679"/>
    </source>
</evidence>
<dbReference type="Gene3D" id="3.40.630.30">
    <property type="match status" value="1"/>
</dbReference>
<sequence>MPARIEIEVRPVTADDHAAWLPLWQGYQRFYMTEIPSETSDINWQRFLDPAEPMHAALAWHEGEAIGLVHWVYHRSTWTVEDYCYLQDLFINKAVRSNGAGRKLIEFVYEQAKQASCARTYWLTHESNSRAMLLYERVAERSGFLQYRKVFK</sequence>
<dbReference type="FunFam" id="3.40.630.30:FF:000066">
    <property type="entry name" value="Histone acetyltransferase"/>
    <property type="match status" value="1"/>
</dbReference>
<accession>A0A1I7C9N2</accession>
<dbReference type="Pfam" id="PF00583">
    <property type="entry name" value="Acetyltransf_1"/>
    <property type="match status" value="1"/>
</dbReference>
<dbReference type="PANTHER" id="PTHR10545:SF42">
    <property type="entry name" value="ACETYLTRANSFERASE"/>
    <property type="match status" value="1"/>
</dbReference>
<dbReference type="InterPro" id="IPR016181">
    <property type="entry name" value="Acyl_CoA_acyltransferase"/>
</dbReference>
<evidence type="ECO:0000313" key="3">
    <source>
        <dbReference type="EMBL" id="VEV96555.1"/>
    </source>
</evidence>
<dbReference type="RefSeq" id="WP_090512399.1">
    <property type="nucleotide sequence ID" value="NZ_FPBC01000007.1"/>
</dbReference>
<dbReference type="InterPro" id="IPR051016">
    <property type="entry name" value="Diverse_Substrate_AcTransf"/>
</dbReference>
<dbReference type="CDD" id="cd04301">
    <property type="entry name" value="NAT_SF"/>
    <property type="match status" value="1"/>
</dbReference>
<proteinExistence type="predicted"/>